<evidence type="ECO:0000313" key="5">
    <source>
        <dbReference type="Proteomes" id="UP001589862"/>
    </source>
</evidence>
<dbReference type="EMBL" id="JBHLUB010000031">
    <property type="protein sequence ID" value="MFC0582667.1"/>
    <property type="molecule type" value="Genomic_DNA"/>
</dbReference>
<feature type="domain" description="Phospholipid/glycerol acyltransferase" evidence="3">
    <location>
        <begin position="40"/>
        <end position="158"/>
    </location>
</feature>
<accession>A0ABV6PE42</accession>
<keyword evidence="2 4" id="KW-0012">Acyltransferase</keyword>
<keyword evidence="1" id="KW-0808">Transferase</keyword>
<reference evidence="4 5" key="1">
    <citation type="submission" date="2024-09" db="EMBL/GenBank/DDBJ databases">
        <authorList>
            <person name="Sun Q."/>
            <person name="Mori K."/>
        </authorList>
    </citation>
    <scope>NUCLEOTIDE SEQUENCE [LARGE SCALE GENOMIC DNA]</scope>
    <source>
        <strain evidence="4 5">NCAIM B.02604</strain>
    </source>
</reference>
<dbReference type="CDD" id="cd07989">
    <property type="entry name" value="LPLAT_AGPAT-like"/>
    <property type="match status" value="1"/>
</dbReference>
<evidence type="ECO:0000256" key="2">
    <source>
        <dbReference type="ARBA" id="ARBA00023315"/>
    </source>
</evidence>
<gene>
    <name evidence="4" type="ORF">ACFFFR_09805</name>
</gene>
<dbReference type="Pfam" id="PF01553">
    <property type="entry name" value="Acyltransferase"/>
    <property type="match status" value="1"/>
</dbReference>
<organism evidence="4 5">
    <name type="scientific">Micrococcoides hystricis</name>
    <dbReference type="NCBI Taxonomy" id="1572761"/>
    <lineage>
        <taxon>Bacteria</taxon>
        <taxon>Bacillati</taxon>
        <taxon>Actinomycetota</taxon>
        <taxon>Actinomycetes</taxon>
        <taxon>Micrococcales</taxon>
        <taxon>Micrococcaceae</taxon>
        <taxon>Micrococcoides</taxon>
    </lineage>
</organism>
<name>A0ABV6PE42_9MICC</name>
<dbReference type="RefSeq" id="WP_377459993.1">
    <property type="nucleotide sequence ID" value="NZ_JBHLUB010000031.1"/>
</dbReference>
<evidence type="ECO:0000256" key="1">
    <source>
        <dbReference type="ARBA" id="ARBA00022679"/>
    </source>
</evidence>
<protein>
    <submittedName>
        <fullName evidence="4">Lysophospholipid acyltransferase family protein</fullName>
    </submittedName>
</protein>
<dbReference type="InterPro" id="IPR002123">
    <property type="entry name" value="Plipid/glycerol_acylTrfase"/>
</dbReference>
<dbReference type="SUPFAM" id="SSF69593">
    <property type="entry name" value="Glycerol-3-phosphate (1)-acyltransferase"/>
    <property type="match status" value="1"/>
</dbReference>
<proteinExistence type="predicted"/>
<dbReference type="Proteomes" id="UP001589862">
    <property type="component" value="Unassembled WGS sequence"/>
</dbReference>
<dbReference type="PANTHER" id="PTHR10434">
    <property type="entry name" value="1-ACYL-SN-GLYCEROL-3-PHOSPHATE ACYLTRANSFERASE"/>
    <property type="match status" value="1"/>
</dbReference>
<keyword evidence="5" id="KW-1185">Reference proteome</keyword>
<evidence type="ECO:0000313" key="4">
    <source>
        <dbReference type="EMBL" id="MFC0582667.1"/>
    </source>
</evidence>
<comment type="caution">
    <text evidence="4">The sequence shown here is derived from an EMBL/GenBank/DDBJ whole genome shotgun (WGS) entry which is preliminary data.</text>
</comment>
<evidence type="ECO:0000259" key="3">
    <source>
        <dbReference type="SMART" id="SM00563"/>
    </source>
</evidence>
<dbReference type="GO" id="GO:0016746">
    <property type="term" value="F:acyltransferase activity"/>
    <property type="evidence" value="ECO:0007669"/>
    <property type="project" value="UniProtKB-KW"/>
</dbReference>
<sequence>MSRSVSQRLAGLAIAPAFGSLIGHEYQEYDRLKAHRGKGIIVVANHVTKIDPFLVALAVHRADFEVHFLAKDSLFKLPVAGKALSALKQIPVERRSTGAGKSLEAAQEALDAGGAIIIYPEGTLTRDPDLWPMKGHTGAARLALKTNAPVVPIAQFGAHELLHPYGKKLHVFPRKKAIVRVGQDVDLSEFQGQALTKSLLENATEKMMAAITAELAIIRGEQPPAGRWDRRTDRYEFQNGEGS</sequence>
<dbReference type="SMART" id="SM00563">
    <property type="entry name" value="PlsC"/>
    <property type="match status" value="1"/>
</dbReference>
<dbReference type="PANTHER" id="PTHR10434:SF55">
    <property type="entry name" value="POSSIBLE ACYLTRANSFERASE"/>
    <property type="match status" value="1"/>
</dbReference>